<dbReference type="AlphaFoldDB" id="L0ESE5"/>
<dbReference type="KEGG" id="lcc:B488_04370"/>
<evidence type="ECO:0000256" key="3">
    <source>
        <dbReference type="ARBA" id="ARBA00022801"/>
    </source>
</evidence>
<dbReference type="NCBIfam" id="TIGR00608">
    <property type="entry name" value="radc"/>
    <property type="match status" value="1"/>
</dbReference>
<dbReference type="GO" id="GO:0046872">
    <property type="term" value="F:metal ion binding"/>
    <property type="evidence" value="ECO:0007669"/>
    <property type="project" value="UniProtKB-KW"/>
</dbReference>
<dbReference type="CDD" id="cd08071">
    <property type="entry name" value="MPN_DUF2466"/>
    <property type="match status" value="1"/>
</dbReference>
<evidence type="ECO:0000259" key="7">
    <source>
        <dbReference type="PROSITE" id="PS50249"/>
    </source>
</evidence>
<keyword evidence="5" id="KW-0482">Metalloprotease</keyword>
<dbReference type="PANTHER" id="PTHR30471:SF3">
    <property type="entry name" value="UPF0758 PROTEIN YEES-RELATED"/>
    <property type="match status" value="1"/>
</dbReference>
<dbReference type="GO" id="GO:0008237">
    <property type="term" value="F:metallopeptidase activity"/>
    <property type="evidence" value="ECO:0007669"/>
    <property type="project" value="UniProtKB-KW"/>
</dbReference>
<evidence type="ECO:0000256" key="1">
    <source>
        <dbReference type="ARBA" id="ARBA00022670"/>
    </source>
</evidence>
<dbReference type="HOGENOM" id="CLU_073529_0_0_5"/>
<dbReference type="STRING" id="1215343.B488_04370"/>
<keyword evidence="3" id="KW-0378">Hydrolase</keyword>
<dbReference type="PROSITE" id="PS50249">
    <property type="entry name" value="MPN"/>
    <property type="match status" value="1"/>
</dbReference>
<dbReference type="GO" id="GO:0006508">
    <property type="term" value="P:proteolysis"/>
    <property type="evidence" value="ECO:0007669"/>
    <property type="project" value="UniProtKB-KW"/>
</dbReference>
<dbReference type="PROSITE" id="PS01302">
    <property type="entry name" value="UPF0758"/>
    <property type="match status" value="1"/>
</dbReference>
<keyword evidence="1" id="KW-0645">Protease</keyword>
<accession>L0ESE5</accession>
<dbReference type="PATRIC" id="fig|1215343.11.peg.447"/>
<dbReference type="Gene3D" id="3.40.140.10">
    <property type="entry name" value="Cytidine Deaminase, domain 2"/>
    <property type="match status" value="1"/>
</dbReference>
<evidence type="ECO:0000313" key="8">
    <source>
        <dbReference type="EMBL" id="AGA64429.1"/>
    </source>
</evidence>
<proteinExistence type="inferred from homology"/>
<evidence type="ECO:0000256" key="5">
    <source>
        <dbReference type="ARBA" id="ARBA00023049"/>
    </source>
</evidence>
<comment type="similarity">
    <text evidence="6">Belongs to the UPF0758 family.</text>
</comment>
<dbReference type="Pfam" id="PF04002">
    <property type="entry name" value="RadC"/>
    <property type="match status" value="1"/>
</dbReference>
<keyword evidence="9" id="KW-1185">Reference proteome</keyword>
<keyword evidence="2" id="KW-0479">Metal-binding</keyword>
<dbReference type="InterPro" id="IPR046778">
    <property type="entry name" value="UPF0758_N"/>
</dbReference>
<dbReference type="InterPro" id="IPR037518">
    <property type="entry name" value="MPN"/>
</dbReference>
<dbReference type="EMBL" id="CP003789">
    <property type="protein sequence ID" value="AGA64429.1"/>
    <property type="molecule type" value="Genomic_DNA"/>
</dbReference>
<dbReference type="NCBIfam" id="NF000642">
    <property type="entry name" value="PRK00024.1"/>
    <property type="match status" value="1"/>
</dbReference>
<dbReference type="Gene3D" id="1.10.150.20">
    <property type="entry name" value="5' to 3' exonuclease, C-terminal subdomain"/>
    <property type="match status" value="1"/>
</dbReference>
<reference evidence="8 9" key="1">
    <citation type="journal article" date="2012" name="Stand. Genomic Sci.">
        <title>Complete genome sequence of Liberibacter crescens BT-1.</title>
        <authorList>
            <person name="Leonard M.T."/>
            <person name="Fagen J.R."/>
            <person name="Davis-Richardson A.G."/>
            <person name="Davis M.J."/>
            <person name="Triplett E.W."/>
        </authorList>
    </citation>
    <scope>NUCLEOTIDE SEQUENCE [LARGE SCALE GENOMIC DNA]</scope>
    <source>
        <strain evidence="8 9">BT-1</strain>
    </source>
</reference>
<dbReference type="PANTHER" id="PTHR30471">
    <property type="entry name" value="DNA REPAIR PROTEIN RADC"/>
    <property type="match status" value="1"/>
</dbReference>
<dbReference type="SUPFAM" id="SSF102712">
    <property type="entry name" value="JAB1/MPN domain"/>
    <property type="match status" value="1"/>
</dbReference>
<feature type="domain" description="MPN" evidence="7">
    <location>
        <begin position="112"/>
        <end position="234"/>
    </location>
</feature>
<evidence type="ECO:0000256" key="6">
    <source>
        <dbReference type="RuleBase" id="RU003797"/>
    </source>
</evidence>
<name>L0ESE5_LIBCB</name>
<dbReference type="SUPFAM" id="SSF47781">
    <property type="entry name" value="RuvA domain 2-like"/>
    <property type="match status" value="1"/>
</dbReference>
<dbReference type="InterPro" id="IPR020891">
    <property type="entry name" value="UPF0758_CS"/>
</dbReference>
<dbReference type="InterPro" id="IPR010994">
    <property type="entry name" value="RuvA_2-like"/>
</dbReference>
<dbReference type="InterPro" id="IPR001405">
    <property type="entry name" value="UPF0758"/>
</dbReference>
<sequence length="234" mass="26551">MNNSISPADMNELHYIGHRDRLRDRLRKNGEMALADYEILELILFKLIPRRDTKSVAKALLKRFSTLGGVFGAPLHLLQEVPGIGETVAFELKLISIATQRMLKAEIKDTQILDSWSKVLDYCNATMAHEEREQFRILFLNKRHVLISNEIQSKGTVDHTPVYLREIVRRSLELSATSIILVHNHPSGDPSPSRADLEMTQTIISTILPLGITVYDHIIIGKTNYISFKGLKLI</sequence>
<evidence type="ECO:0000256" key="2">
    <source>
        <dbReference type="ARBA" id="ARBA00022723"/>
    </source>
</evidence>
<dbReference type="Pfam" id="PF20582">
    <property type="entry name" value="UPF0758_N"/>
    <property type="match status" value="1"/>
</dbReference>
<evidence type="ECO:0000256" key="4">
    <source>
        <dbReference type="ARBA" id="ARBA00022833"/>
    </source>
</evidence>
<dbReference type="eggNOG" id="COG2003">
    <property type="taxonomic scope" value="Bacteria"/>
</dbReference>
<gene>
    <name evidence="8" type="ordered locus">B488_04370</name>
</gene>
<dbReference type="InterPro" id="IPR025657">
    <property type="entry name" value="RadC_JAB"/>
</dbReference>
<protein>
    <submittedName>
        <fullName evidence="8">DNA repair protein RadC</fullName>
    </submittedName>
</protein>
<keyword evidence="4" id="KW-0862">Zinc</keyword>
<dbReference type="Proteomes" id="UP000010799">
    <property type="component" value="Chromosome"/>
</dbReference>
<organism evidence="8 9">
    <name type="scientific">Liberibacter crescens (strain BT-1)</name>
    <dbReference type="NCBI Taxonomy" id="1215343"/>
    <lineage>
        <taxon>Bacteria</taxon>
        <taxon>Pseudomonadati</taxon>
        <taxon>Pseudomonadota</taxon>
        <taxon>Alphaproteobacteria</taxon>
        <taxon>Hyphomicrobiales</taxon>
        <taxon>Rhizobiaceae</taxon>
        <taxon>Liberibacter</taxon>
    </lineage>
</organism>
<evidence type="ECO:0000313" key="9">
    <source>
        <dbReference type="Proteomes" id="UP000010799"/>
    </source>
</evidence>
<dbReference type="RefSeq" id="WP_015272856.1">
    <property type="nucleotide sequence ID" value="NC_019907.1"/>
</dbReference>